<dbReference type="EMBL" id="CGIG01000001">
    <property type="protein sequence ID" value="CPR19849.1"/>
    <property type="molecule type" value="Genomic_DNA"/>
</dbReference>
<keyword evidence="7" id="KW-1185">Reference proteome</keyword>
<keyword evidence="3 6" id="KW-0378">Hydrolase</keyword>
<sequence length="233" mass="26074">MRIRDCNWQHIENYLQHDDRVVLPIGSTEQHAYLSLCVDAILAEEVGVAAAEPLGIPVYPAVPFGLAPYFMAYPGSMTLRVSTYSALITDLLDSLSAHGFRRIMILNGHGGNQPAAAVALEWAAQHKGHRVRFHNWWNAPKTWAKVQEIDPVASHASWMENFPITRLAHAPSPDGAKPMIDLERLRLLNPAETRGYLGDGNYGGDYQKPDETMQHLWQVAVDETRQLLEGDWA</sequence>
<dbReference type="InterPro" id="IPR024087">
    <property type="entry name" value="Creatininase-like_sf"/>
</dbReference>
<dbReference type="Gene3D" id="3.40.50.10310">
    <property type="entry name" value="Creatininase"/>
    <property type="match status" value="1"/>
</dbReference>
<evidence type="ECO:0000256" key="5">
    <source>
        <dbReference type="ARBA" id="ARBA00024029"/>
    </source>
</evidence>
<evidence type="ECO:0000256" key="3">
    <source>
        <dbReference type="ARBA" id="ARBA00022801"/>
    </source>
</evidence>
<reference evidence="7" key="1">
    <citation type="submission" date="2015-01" db="EMBL/GenBank/DDBJ databases">
        <authorList>
            <person name="Paterson Steve"/>
        </authorList>
    </citation>
    <scope>NUCLEOTIDE SEQUENCE [LARGE SCALE GENOMIC DNA]</scope>
    <source>
        <strain evidence="7">OBR1</strain>
    </source>
</reference>
<dbReference type="PANTHER" id="PTHR35005:SF1">
    <property type="entry name" value="2-AMINO-5-FORMYLAMINO-6-RIBOSYLAMINOPYRIMIDIN-4(3H)-ONE 5'-MONOPHOSPHATE DEFORMYLASE"/>
    <property type="match status" value="1"/>
</dbReference>
<comment type="similarity">
    <text evidence="5">Belongs to the creatininase superfamily.</text>
</comment>
<evidence type="ECO:0000256" key="1">
    <source>
        <dbReference type="ARBA" id="ARBA00001947"/>
    </source>
</evidence>
<dbReference type="Pfam" id="PF02633">
    <property type="entry name" value="Creatininase"/>
    <property type="match status" value="1"/>
</dbReference>
<comment type="cofactor">
    <cofactor evidence="1">
        <name>Zn(2+)</name>
        <dbReference type="ChEBI" id="CHEBI:29105"/>
    </cofactor>
</comment>
<protein>
    <submittedName>
        <fullName evidence="6">Creatinine amidohydrolase</fullName>
        <ecNumber evidence="6">3.5.2.10</ecNumber>
    </submittedName>
</protein>
<gene>
    <name evidence="6" type="ORF">BN1221_03992</name>
</gene>
<dbReference type="GO" id="GO:0046872">
    <property type="term" value="F:metal ion binding"/>
    <property type="evidence" value="ECO:0007669"/>
    <property type="project" value="UniProtKB-KW"/>
</dbReference>
<dbReference type="EC" id="3.5.2.10" evidence="6"/>
<evidence type="ECO:0000313" key="7">
    <source>
        <dbReference type="Proteomes" id="UP000044377"/>
    </source>
</evidence>
<dbReference type="STRING" id="1109412.BN1221_03992"/>
<evidence type="ECO:0000256" key="4">
    <source>
        <dbReference type="ARBA" id="ARBA00022833"/>
    </source>
</evidence>
<evidence type="ECO:0000256" key="2">
    <source>
        <dbReference type="ARBA" id="ARBA00022723"/>
    </source>
</evidence>
<dbReference type="Proteomes" id="UP000044377">
    <property type="component" value="Unassembled WGS sequence"/>
</dbReference>
<dbReference type="GO" id="GO:0047789">
    <property type="term" value="F:creatininase activity"/>
    <property type="evidence" value="ECO:0007669"/>
    <property type="project" value="UniProtKB-EC"/>
</dbReference>
<dbReference type="OrthoDB" id="9801445at2"/>
<evidence type="ECO:0000313" key="6">
    <source>
        <dbReference type="EMBL" id="CPR19849.1"/>
    </source>
</evidence>
<keyword evidence="4" id="KW-0862">Zinc</keyword>
<dbReference type="RefSeq" id="WP_048638745.1">
    <property type="nucleotide sequence ID" value="NZ_CGIG01000001.1"/>
</dbReference>
<keyword evidence="2" id="KW-0479">Metal-binding</keyword>
<proteinExistence type="inferred from homology"/>
<name>A0A0G4JZY3_9GAMM</name>
<dbReference type="AlphaFoldDB" id="A0A0G4JZY3"/>
<dbReference type="InterPro" id="IPR003785">
    <property type="entry name" value="Creatininase/forma_Hydrolase"/>
</dbReference>
<dbReference type="GO" id="GO:0016811">
    <property type="term" value="F:hydrolase activity, acting on carbon-nitrogen (but not peptide) bonds, in linear amides"/>
    <property type="evidence" value="ECO:0007669"/>
    <property type="project" value="TreeGrafter"/>
</dbReference>
<accession>A0A0G4JZY3</accession>
<dbReference type="SUPFAM" id="SSF102215">
    <property type="entry name" value="Creatininase"/>
    <property type="match status" value="1"/>
</dbReference>
<organism evidence="6 7">
    <name type="scientific">Brenneria goodwinii</name>
    <dbReference type="NCBI Taxonomy" id="1109412"/>
    <lineage>
        <taxon>Bacteria</taxon>
        <taxon>Pseudomonadati</taxon>
        <taxon>Pseudomonadota</taxon>
        <taxon>Gammaproteobacteria</taxon>
        <taxon>Enterobacterales</taxon>
        <taxon>Pectobacteriaceae</taxon>
        <taxon>Brenneria</taxon>
    </lineage>
</organism>
<dbReference type="PANTHER" id="PTHR35005">
    <property type="entry name" value="3-DEHYDRO-SCYLLO-INOSOSE HYDROLASE"/>
    <property type="match status" value="1"/>
</dbReference>
<dbReference type="GO" id="GO:0009231">
    <property type="term" value="P:riboflavin biosynthetic process"/>
    <property type="evidence" value="ECO:0007669"/>
    <property type="project" value="TreeGrafter"/>
</dbReference>